<proteinExistence type="predicted"/>
<organism evidence="2 3">
    <name type="scientific">Cryptosporidium muris (strain RN66)</name>
    <dbReference type="NCBI Taxonomy" id="441375"/>
    <lineage>
        <taxon>Eukaryota</taxon>
        <taxon>Sar</taxon>
        <taxon>Alveolata</taxon>
        <taxon>Apicomplexa</taxon>
        <taxon>Conoidasida</taxon>
        <taxon>Coccidia</taxon>
        <taxon>Eucoccidiorida</taxon>
        <taxon>Eimeriorina</taxon>
        <taxon>Cryptosporidiidae</taxon>
        <taxon>Cryptosporidium</taxon>
    </lineage>
</organism>
<keyword evidence="1" id="KW-0175">Coiled coil</keyword>
<feature type="coiled-coil region" evidence="1">
    <location>
        <begin position="263"/>
        <end position="290"/>
    </location>
</feature>
<dbReference type="GeneID" id="6995627"/>
<evidence type="ECO:0000256" key="1">
    <source>
        <dbReference type="SAM" id="Coils"/>
    </source>
</evidence>
<evidence type="ECO:0000313" key="3">
    <source>
        <dbReference type="Proteomes" id="UP000001460"/>
    </source>
</evidence>
<dbReference type="EMBL" id="DS989728">
    <property type="protein sequence ID" value="EEA06045.1"/>
    <property type="molecule type" value="Genomic_DNA"/>
</dbReference>
<dbReference type="RefSeq" id="XP_002140394.1">
    <property type="nucleotide sequence ID" value="XM_002140358.1"/>
</dbReference>
<keyword evidence="3" id="KW-1185">Reference proteome</keyword>
<accession>B6AD41</accession>
<gene>
    <name evidence="2" type="ORF">CMU_017990</name>
</gene>
<dbReference type="VEuPathDB" id="CryptoDB:CMU_017990"/>
<dbReference type="OMA" id="NEIRNTW"/>
<sequence length="434" mass="51200">MLDNKENVRVDFEKVYSLYMPASLNDKLFELTEQASNVRSLLEKKQIENSISARIAISNNKDTLVNETKTSFLECTKYVTEEILKSFKTKFDEFKQEIEVINNMNILRSTEANKAILADISAIIVDQVRSILLEEDTLKILKSKLTDKIEQQSDQFIEQLNEIRNTWNNEDKLVDTIKNIANKFEEKERHIHVNHIQGIQRQYEAVVRDLRRRCFFLEQSVQEKELCEISLRSEINELSKDLSDVRYELELRKDELINYISQKRQIQDDLDTLYKRYAELEINSENLIKLQLSDFEKQKTRYLRYGVAIDSIQHLFYNISISRMGWCFSKLKIFHTLPDHRSENLLSRDIETSGNLETASSPNFLSKLKSEDTLASLLVVEKRIEDEEKEQNLIALLLNMLNGGIYSQITQLSRLFNIKRRRYIKWSFNKLRSN</sequence>
<dbReference type="AlphaFoldDB" id="B6AD41"/>
<protein>
    <submittedName>
        <fullName evidence="2">Uncharacterized protein</fullName>
    </submittedName>
</protein>
<evidence type="ECO:0000313" key="2">
    <source>
        <dbReference type="EMBL" id="EEA06045.1"/>
    </source>
</evidence>
<dbReference type="OrthoDB" id="342911at2759"/>
<dbReference type="Proteomes" id="UP000001460">
    <property type="component" value="Unassembled WGS sequence"/>
</dbReference>
<reference evidence="2" key="1">
    <citation type="submission" date="2008-06" db="EMBL/GenBank/DDBJ databases">
        <authorList>
            <person name="Lorenzi H."/>
            <person name="Inman J."/>
            <person name="Miller J."/>
            <person name="Schobel S."/>
            <person name="Amedeo P."/>
            <person name="Caler E.V."/>
            <person name="da Silva J."/>
        </authorList>
    </citation>
    <scope>NUCLEOTIDE SEQUENCE [LARGE SCALE GENOMIC DNA]</scope>
    <source>
        <strain evidence="2">RN66</strain>
    </source>
</reference>
<name>B6AD41_CRYMR</name>